<dbReference type="KEGG" id="cbv:U729_2531"/>
<dbReference type="NCBIfam" id="TIGR00128">
    <property type="entry name" value="fabD"/>
    <property type="match status" value="1"/>
</dbReference>
<dbReference type="RefSeq" id="WP_039315589.1">
    <property type="nucleotide sequence ID" value="NZ_CP006905.1"/>
</dbReference>
<dbReference type="OrthoDB" id="9805460at2"/>
<dbReference type="GO" id="GO:0005829">
    <property type="term" value="C:cytosol"/>
    <property type="evidence" value="ECO:0007669"/>
    <property type="project" value="TreeGrafter"/>
</dbReference>
<name>A0A0A7FXC2_9CLOT</name>
<dbReference type="EC" id="2.3.1.39" evidence="4"/>
<dbReference type="InterPro" id="IPR004410">
    <property type="entry name" value="Malonyl_CoA-ACP_transAc_FabD"/>
</dbReference>
<evidence type="ECO:0000256" key="4">
    <source>
        <dbReference type="PIRNR" id="PIRNR000446"/>
    </source>
</evidence>
<sequence>MSSKNVAILFAGQGAQKVGMGKELYENIKECKEIFDKGEEVLNMNIKELIFNGDEEELKLTENAQPAILLTSLACVKALEVNGIEGDYTSGLSLGEYGALIYGGALNFDDGLKLVKERGRIMGSSLPEGLGKMAAILKLNDEKLEELIKSASKIGIIEGANYNCPGQVVVSGENEAIDESVKIAKELGGMGVPLNVSGPFHSSLLKEASLEFLEVLKDVNFNEFNKTVYSNVTGMPYEEGIDLREALSKHIRSAVLFEKTIRDMLSRGIDTFIEVGPGKTLSGFIKKIDRKANIYNVCDIESLNKVITNLK</sequence>
<dbReference type="SMART" id="SM00827">
    <property type="entry name" value="PKS_AT"/>
    <property type="match status" value="1"/>
</dbReference>
<proteinExistence type="inferred from homology"/>
<protein>
    <recommendedName>
        <fullName evidence="4">Malonyl CoA-acyl carrier protein transacylase</fullName>
        <ecNumber evidence="4">2.3.1.39</ecNumber>
    </recommendedName>
</protein>
<feature type="active site" evidence="5">
    <location>
        <position position="93"/>
    </location>
</feature>
<evidence type="ECO:0000256" key="1">
    <source>
        <dbReference type="ARBA" id="ARBA00022679"/>
    </source>
</evidence>
<dbReference type="GO" id="GO:0006633">
    <property type="term" value="P:fatty acid biosynthetic process"/>
    <property type="evidence" value="ECO:0007669"/>
    <property type="project" value="TreeGrafter"/>
</dbReference>
<dbReference type="STRING" id="1561.NPD11_500"/>
<evidence type="ECO:0000313" key="8">
    <source>
        <dbReference type="Proteomes" id="UP000030635"/>
    </source>
</evidence>
<dbReference type="InterPro" id="IPR001227">
    <property type="entry name" value="Ac_transferase_dom_sf"/>
</dbReference>
<keyword evidence="8" id="KW-1185">Reference proteome</keyword>
<dbReference type="PANTHER" id="PTHR42681:SF1">
    <property type="entry name" value="MALONYL-COA-ACYL CARRIER PROTEIN TRANSACYLASE, MITOCHONDRIAL"/>
    <property type="match status" value="1"/>
</dbReference>
<dbReference type="SUPFAM" id="SSF55048">
    <property type="entry name" value="Probable ACP-binding domain of malonyl-CoA ACP transacylase"/>
    <property type="match status" value="1"/>
</dbReference>
<dbReference type="AlphaFoldDB" id="A0A0A7FXC2"/>
<dbReference type="PANTHER" id="PTHR42681">
    <property type="entry name" value="MALONYL-COA-ACYL CARRIER PROTEIN TRANSACYLASE, MITOCHONDRIAL"/>
    <property type="match status" value="1"/>
</dbReference>
<evidence type="ECO:0000256" key="3">
    <source>
        <dbReference type="ARBA" id="ARBA00048462"/>
    </source>
</evidence>
<comment type="catalytic activity">
    <reaction evidence="3 4">
        <text>holo-[ACP] + malonyl-CoA = malonyl-[ACP] + CoA</text>
        <dbReference type="Rhea" id="RHEA:41792"/>
        <dbReference type="Rhea" id="RHEA-COMP:9623"/>
        <dbReference type="Rhea" id="RHEA-COMP:9685"/>
        <dbReference type="ChEBI" id="CHEBI:57287"/>
        <dbReference type="ChEBI" id="CHEBI:57384"/>
        <dbReference type="ChEBI" id="CHEBI:64479"/>
        <dbReference type="ChEBI" id="CHEBI:78449"/>
        <dbReference type="EC" id="2.3.1.39"/>
    </reaction>
</comment>
<dbReference type="InterPro" id="IPR024925">
    <property type="entry name" value="Malonyl_CoA-ACP_transAc"/>
</dbReference>
<evidence type="ECO:0000256" key="2">
    <source>
        <dbReference type="ARBA" id="ARBA00023315"/>
    </source>
</evidence>
<dbReference type="InterPro" id="IPR016035">
    <property type="entry name" value="Acyl_Trfase/lysoPLipase"/>
</dbReference>
<accession>A0A0A7FXC2</accession>
<evidence type="ECO:0000259" key="6">
    <source>
        <dbReference type="SMART" id="SM00827"/>
    </source>
</evidence>
<dbReference type="eggNOG" id="COG0331">
    <property type="taxonomic scope" value="Bacteria"/>
</dbReference>
<dbReference type="InterPro" id="IPR050858">
    <property type="entry name" value="Mal-CoA-ACP_Trans/PKS_FabD"/>
</dbReference>
<dbReference type="Proteomes" id="UP000030635">
    <property type="component" value="Chromosome"/>
</dbReference>
<reference evidence="7 8" key="1">
    <citation type="journal article" date="2015" name="Infect. Genet. Evol.">
        <title>Genomic sequences of six botulinum neurotoxin-producing strains representing three clostridial species illustrate the mobility and diversity of botulinum neurotoxin genes.</title>
        <authorList>
            <person name="Smith T.J."/>
            <person name="Hill K.K."/>
            <person name="Xie G."/>
            <person name="Foley B.T."/>
            <person name="Williamson C.H."/>
            <person name="Foster J.T."/>
            <person name="Johnson S.L."/>
            <person name="Chertkov O."/>
            <person name="Teshima H."/>
            <person name="Gibbons H.S."/>
            <person name="Johnsky L.A."/>
            <person name="Karavis M.A."/>
            <person name="Smith L.A."/>
        </authorList>
    </citation>
    <scope>NUCLEOTIDE SEQUENCE [LARGE SCALE GENOMIC DNA]</scope>
    <source>
        <strain evidence="7 8">Sullivan</strain>
    </source>
</reference>
<evidence type="ECO:0000313" key="7">
    <source>
        <dbReference type="EMBL" id="AIY84223.1"/>
    </source>
</evidence>
<feature type="domain" description="Malonyl-CoA:ACP transacylase (MAT)" evidence="6">
    <location>
        <begin position="9"/>
        <end position="306"/>
    </location>
</feature>
<dbReference type="PIRSF" id="PIRSF000446">
    <property type="entry name" value="Mct"/>
    <property type="match status" value="1"/>
</dbReference>
<gene>
    <name evidence="7" type="primary">fabD</name>
    <name evidence="7" type="ORF">U729_2531</name>
</gene>
<dbReference type="FunFam" id="3.30.70.250:FF:000001">
    <property type="entry name" value="Malonyl CoA-acyl carrier protein transacylase"/>
    <property type="match status" value="1"/>
</dbReference>
<dbReference type="Gene3D" id="3.30.70.250">
    <property type="entry name" value="Malonyl-CoA ACP transacylase, ACP-binding"/>
    <property type="match status" value="1"/>
</dbReference>
<feature type="active site" evidence="5">
    <location>
        <position position="201"/>
    </location>
</feature>
<evidence type="ECO:0000256" key="5">
    <source>
        <dbReference type="PIRSR" id="PIRSR000446-1"/>
    </source>
</evidence>
<keyword evidence="1 4" id="KW-0808">Transferase</keyword>
<dbReference type="Pfam" id="PF00698">
    <property type="entry name" value="Acyl_transf_1"/>
    <property type="match status" value="1"/>
</dbReference>
<dbReference type="GO" id="GO:0004314">
    <property type="term" value="F:[acyl-carrier-protein] S-malonyltransferase activity"/>
    <property type="evidence" value="ECO:0007669"/>
    <property type="project" value="UniProtKB-EC"/>
</dbReference>
<organism evidence="7 8">
    <name type="scientific">Clostridium baratii str. Sullivan</name>
    <dbReference type="NCBI Taxonomy" id="1415775"/>
    <lineage>
        <taxon>Bacteria</taxon>
        <taxon>Bacillati</taxon>
        <taxon>Bacillota</taxon>
        <taxon>Clostridia</taxon>
        <taxon>Eubacteriales</taxon>
        <taxon>Clostridiaceae</taxon>
        <taxon>Clostridium</taxon>
    </lineage>
</organism>
<keyword evidence="2 4" id="KW-0012">Acyltransferase</keyword>
<dbReference type="InterPro" id="IPR014043">
    <property type="entry name" value="Acyl_transferase_dom"/>
</dbReference>
<comment type="similarity">
    <text evidence="4">Belongs to the fabD family.</text>
</comment>
<dbReference type="InterPro" id="IPR016036">
    <property type="entry name" value="Malonyl_transacylase_ACP-bd"/>
</dbReference>
<dbReference type="Gene3D" id="3.40.366.10">
    <property type="entry name" value="Malonyl-Coenzyme A Acyl Carrier Protein, domain 2"/>
    <property type="match status" value="1"/>
</dbReference>
<dbReference type="SUPFAM" id="SSF52151">
    <property type="entry name" value="FabD/lysophospholipase-like"/>
    <property type="match status" value="1"/>
</dbReference>
<dbReference type="EMBL" id="CP006905">
    <property type="protein sequence ID" value="AIY84223.1"/>
    <property type="molecule type" value="Genomic_DNA"/>
</dbReference>
<dbReference type="HOGENOM" id="CLU_030558_0_1_9"/>